<reference evidence="12 13" key="1">
    <citation type="submission" date="2020-08" db="EMBL/GenBank/DDBJ databases">
        <title>Genomic Encyclopedia of Type Strains, Phase IV (KMG-IV): sequencing the most valuable type-strain genomes for metagenomic binning, comparative biology and taxonomic classification.</title>
        <authorList>
            <person name="Goeker M."/>
        </authorList>
    </citation>
    <scope>NUCLEOTIDE SEQUENCE [LARGE SCALE GENOMIC DNA]</scope>
    <source>
        <strain evidence="12 13">DSM 27057</strain>
    </source>
</reference>
<keyword evidence="13" id="KW-1185">Reference proteome</keyword>
<keyword evidence="5" id="KW-0808">Transferase</keyword>
<evidence type="ECO:0000313" key="13">
    <source>
        <dbReference type="Proteomes" id="UP000548867"/>
    </source>
</evidence>
<evidence type="ECO:0000256" key="3">
    <source>
        <dbReference type="ARBA" id="ARBA00012438"/>
    </source>
</evidence>
<dbReference type="PRINTS" id="PR00344">
    <property type="entry name" value="BCTRLSENSOR"/>
</dbReference>
<dbReference type="GO" id="GO:0004673">
    <property type="term" value="F:protein histidine kinase activity"/>
    <property type="evidence" value="ECO:0007669"/>
    <property type="project" value="UniProtKB-EC"/>
</dbReference>
<sequence>MKSSLSLRARFIIAAGVMIVVVIALTLLVNRAILSNTVTQNLDARIDTQIDLLQNAIRPDGRVENANLRLLPHFQNAPLQWGWRVESDGALQAYGAVLDPGRVVWKSGDGAAIHTGTIYTGIGRSRAGVEMHVRRKDVVLHNHLYRITVFAPRQLVVEAMDAAITPTQVALALMSVALLVVAYLQLFYSLKPVFRLRDAVGLVREGRLRRLPGGQPRELAPFAAELNALLDQNEAGLEHARHHVGNLAHGLKTPLATLTLKLAREGASAESRALVAEMARRIDHHLNRARAAARSTGDRASADLGAVARVLSDALHHLHEGKAIAVEDSAAQMLAVDPEDLDEMLGNLLDNACRFSRAHVRLSAQVQGAMVAVMVEDDGPGIPPEAIAQALTLGTRLDESGQGYGLGLGIVGELAQLYGGHLALEPSERMGGLRAVLTLPRRI</sequence>
<dbReference type="InterPro" id="IPR005467">
    <property type="entry name" value="His_kinase_dom"/>
</dbReference>
<dbReference type="SMART" id="SM00387">
    <property type="entry name" value="HATPase_c"/>
    <property type="match status" value="1"/>
</dbReference>
<dbReference type="SUPFAM" id="SSF55874">
    <property type="entry name" value="ATPase domain of HSP90 chaperone/DNA topoisomerase II/histidine kinase"/>
    <property type="match status" value="1"/>
</dbReference>
<gene>
    <name evidence="12" type="ORF">GGR38_001373</name>
</gene>
<comment type="catalytic activity">
    <reaction evidence="1">
        <text>ATP + protein L-histidine = ADP + protein N-phospho-L-histidine.</text>
        <dbReference type="EC" id="2.7.13.3"/>
    </reaction>
</comment>
<evidence type="ECO:0000256" key="4">
    <source>
        <dbReference type="ARBA" id="ARBA00022553"/>
    </source>
</evidence>
<feature type="transmembrane region" description="Helical" evidence="10">
    <location>
        <begin position="12"/>
        <end position="33"/>
    </location>
</feature>
<dbReference type="EC" id="2.7.13.3" evidence="3"/>
<evidence type="ECO:0000259" key="11">
    <source>
        <dbReference type="PROSITE" id="PS50109"/>
    </source>
</evidence>
<organism evidence="12 13">
    <name type="scientific">Novosphingobium sediminicola</name>
    <dbReference type="NCBI Taxonomy" id="563162"/>
    <lineage>
        <taxon>Bacteria</taxon>
        <taxon>Pseudomonadati</taxon>
        <taxon>Pseudomonadota</taxon>
        <taxon>Alphaproteobacteria</taxon>
        <taxon>Sphingomonadales</taxon>
        <taxon>Sphingomonadaceae</taxon>
        <taxon>Novosphingobium</taxon>
    </lineage>
</organism>
<dbReference type="InterPro" id="IPR004358">
    <property type="entry name" value="Sig_transdc_His_kin-like_C"/>
</dbReference>
<evidence type="ECO:0000256" key="5">
    <source>
        <dbReference type="ARBA" id="ARBA00022679"/>
    </source>
</evidence>
<keyword evidence="8 10" id="KW-1133">Transmembrane helix</keyword>
<dbReference type="EMBL" id="JACIDX010000004">
    <property type="protein sequence ID" value="MBB3954446.1"/>
    <property type="molecule type" value="Genomic_DNA"/>
</dbReference>
<feature type="domain" description="Histidine kinase" evidence="11">
    <location>
        <begin position="246"/>
        <end position="443"/>
    </location>
</feature>
<dbReference type="PROSITE" id="PS50109">
    <property type="entry name" value="HIS_KIN"/>
    <property type="match status" value="1"/>
</dbReference>
<keyword evidence="7 12" id="KW-0418">Kinase</keyword>
<evidence type="ECO:0000256" key="2">
    <source>
        <dbReference type="ARBA" id="ARBA00004370"/>
    </source>
</evidence>
<evidence type="ECO:0000256" key="10">
    <source>
        <dbReference type="SAM" id="Phobius"/>
    </source>
</evidence>
<evidence type="ECO:0000256" key="6">
    <source>
        <dbReference type="ARBA" id="ARBA00022692"/>
    </source>
</evidence>
<keyword evidence="6 10" id="KW-0812">Transmembrane</keyword>
<name>A0A7W6G5M4_9SPHN</name>
<keyword evidence="9 10" id="KW-0472">Membrane</keyword>
<evidence type="ECO:0000256" key="8">
    <source>
        <dbReference type="ARBA" id="ARBA00022989"/>
    </source>
</evidence>
<dbReference type="GO" id="GO:0005886">
    <property type="term" value="C:plasma membrane"/>
    <property type="evidence" value="ECO:0007669"/>
    <property type="project" value="TreeGrafter"/>
</dbReference>
<protein>
    <recommendedName>
        <fullName evidence="3">histidine kinase</fullName>
        <ecNumber evidence="3">2.7.13.3</ecNumber>
    </recommendedName>
</protein>
<dbReference type="PANTHER" id="PTHR45436:SF5">
    <property type="entry name" value="SENSOR HISTIDINE KINASE TRCS"/>
    <property type="match status" value="1"/>
</dbReference>
<evidence type="ECO:0000256" key="1">
    <source>
        <dbReference type="ARBA" id="ARBA00000085"/>
    </source>
</evidence>
<evidence type="ECO:0000313" key="12">
    <source>
        <dbReference type="EMBL" id="MBB3954446.1"/>
    </source>
</evidence>
<dbReference type="InterPro" id="IPR003594">
    <property type="entry name" value="HATPase_dom"/>
</dbReference>
<dbReference type="Gene3D" id="3.30.565.10">
    <property type="entry name" value="Histidine kinase-like ATPase, C-terminal domain"/>
    <property type="match status" value="1"/>
</dbReference>
<comment type="subcellular location">
    <subcellularLocation>
        <location evidence="2">Membrane</location>
    </subcellularLocation>
</comment>
<proteinExistence type="predicted"/>
<evidence type="ECO:0000256" key="9">
    <source>
        <dbReference type="ARBA" id="ARBA00023136"/>
    </source>
</evidence>
<dbReference type="Proteomes" id="UP000548867">
    <property type="component" value="Unassembled WGS sequence"/>
</dbReference>
<dbReference type="Pfam" id="PF02518">
    <property type="entry name" value="HATPase_c"/>
    <property type="match status" value="1"/>
</dbReference>
<accession>A0A7W6G5M4</accession>
<dbReference type="InterPro" id="IPR050428">
    <property type="entry name" value="TCS_sensor_his_kinase"/>
</dbReference>
<dbReference type="InterPro" id="IPR036890">
    <property type="entry name" value="HATPase_C_sf"/>
</dbReference>
<dbReference type="RefSeq" id="WP_183623931.1">
    <property type="nucleotide sequence ID" value="NZ_JACIDX010000004.1"/>
</dbReference>
<comment type="caution">
    <text evidence="12">The sequence shown here is derived from an EMBL/GenBank/DDBJ whole genome shotgun (WGS) entry which is preliminary data.</text>
</comment>
<feature type="transmembrane region" description="Helical" evidence="10">
    <location>
        <begin position="169"/>
        <end position="188"/>
    </location>
</feature>
<dbReference type="AlphaFoldDB" id="A0A7W6G5M4"/>
<dbReference type="PANTHER" id="PTHR45436">
    <property type="entry name" value="SENSOR HISTIDINE KINASE YKOH"/>
    <property type="match status" value="1"/>
</dbReference>
<evidence type="ECO:0000256" key="7">
    <source>
        <dbReference type="ARBA" id="ARBA00022777"/>
    </source>
</evidence>
<keyword evidence="4" id="KW-0597">Phosphoprotein</keyword>
<dbReference type="GO" id="GO:0000160">
    <property type="term" value="P:phosphorelay signal transduction system"/>
    <property type="evidence" value="ECO:0007669"/>
    <property type="project" value="TreeGrafter"/>
</dbReference>